<dbReference type="InterPro" id="IPR040111">
    <property type="entry name" value="ODAD4"/>
</dbReference>
<keyword evidence="11" id="KW-0966">Cell projection</keyword>
<keyword evidence="6 16" id="KW-0677">Repeat</keyword>
<keyword evidence="10 16" id="KW-0041">Annexin</keyword>
<dbReference type="InterPro" id="IPR018252">
    <property type="entry name" value="Annexin_repeat_CS"/>
</dbReference>
<dbReference type="GO" id="GO:0005509">
    <property type="term" value="F:calcium ion binding"/>
    <property type="evidence" value="ECO:0007669"/>
    <property type="project" value="InterPro"/>
</dbReference>
<keyword evidence="20" id="KW-1185">Reference proteome</keyword>
<evidence type="ECO:0000256" key="7">
    <source>
        <dbReference type="ARBA" id="ARBA00022803"/>
    </source>
</evidence>
<dbReference type="SMART" id="SM00028">
    <property type="entry name" value="TPR"/>
    <property type="match status" value="7"/>
</dbReference>
<comment type="subcellular location">
    <subcellularLocation>
        <location evidence="2">Cytoplasm</location>
        <location evidence="2">Cytoskeleton</location>
        <location evidence="2">Cilium axoneme</location>
    </subcellularLocation>
    <subcellularLocation>
        <location evidence="1">Host cell</location>
    </subcellularLocation>
    <subcellularLocation>
        <location evidence="3">Secreted</location>
        <location evidence="3">Extracellular exosome</location>
    </subcellularLocation>
    <subcellularLocation>
        <location evidence="14">Tegument</location>
    </subcellularLocation>
</comment>
<dbReference type="FunFam" id="1.25.40.10:FF:000795">
    <property type="entry name" value="Tetratricopeptide repeat protein 25"/>
    <property type="match status" value="1"/>
</dbReference>
<name>A0AA88YJI5_PINIB</name>
<evidence type="ECO:0000256" key="1">
    <source>
        <dbReference type="ARBA" id="ARBA00004340"/>
    </source>
</evidence>
<evidence type="ECO:0000256" key="4">
    <source>
        <dbReference type="ARBA" id="ARBA00007831"/>
    </source>
</evidence>
<keyword evidence="18" id="KW-0812">Transmembrane</keyword>
<keyword evidence="12 16" id="KW-0111">Calcium/phospholipid-binding</keyword>
<dbReference type="PANTHER" id="PTHR23040:SF1">
    <property type="entry name" value="OUTER DYNEIN ARM-DOCKING COMPLEX SUBUNIT 4"/>
    <property type="match status" value="1"/>
</dbReference>
<sequence length="955" mass="106957">MYDGDESEGPKGTFEIYKAEADTLFKQGEYRKSIESYTTALELQPGDKNCLVSRSKCYLQLGDTDNALTDAESSLQEDKNFHKGVYQKAQALYYQGDFELALVYYHRGHKLRPELQEFRLGIQKAQEAIDNSVGSPDKVQLTTEGDLSFFDKQDDKKPKKRQGYGSYGRGVGPTQSKALDARRTDGNEKTIKQLLGELYGDRQYLEKLLKETDQQTDMGKSISSLVSQGLSYLDTRTDFWRQQKPMYARKHDRAQQRRKTEMVGGKLSANDYIIKELERIDQAQIEGKYQESLKRAQRCLGTVQTFSEEAVPNKMEVIANLYSCIGNAHLELGNYDKSLENHQIDYDMGEQYDMEEACSRGLDNLGRVHARKGDYSQAIDVWEKKLPLSKSALESTWLYHEVGRCYLEMEQYQKAKDYGEKSLIAAEEAEDTQWQLQASVLVAQSEVKLGDLSAALSSFETSLDLAKTLGDTSAESAIKKAIDDVNTKIAKGGGSSASINKDSPSTKDKEEATADESNNAESSDITEEDEEKGDGTVKPYPNFNAKSDAEVIKNAMSGLGTEEEDITNVLAFRTLSQRQDIAAAFKSEYGKGAGTDEDILFEIICTRSNAELKEIKKIYKQKYKGELVDHIESETSKDTKHLLISLANCNRSDSREVDNNLAKKDAKALHDAAHKSRGTDEATITTLLVSRSFPQLRATFNEYKKLSGKDIESMLEYELSGDLLTGTKTVVNCVRNKRNHFAQQLQKVTKGIGTDDNTLIRIIVSRCEKDLVQVKDEYEKISRKTLKSTIESETSGSYKDMLTKLVSEEQPPDMSKNPFHTSSTIVPPPTTSSPMTASPSTTKPSSTVQSSPVTASPSTKAPFSTTASNYLKGKPLHDDNTHNRKKSKTIWVIPNWLHTLEVVVLISIFCVILGASLCCCKKLSGLVCRRNKDEDEEKLTVWKKKKRPLPSQRKQ</sequence>
<organism evidence="19 20">
    <name type="scientific">Pinctada imbricata</name>
    <name type="common">Atlantic pearl-oyster</name>
    <name type="synonym">Pinctada martensii</name>
    <dbReference type="NCBI Taxonomy" id="66713"/>
    <lineage>
        <taxon>Eukaryota</taxon>
        <taxon>Metazoa</taxon>
        <taxon>Spiralia</taxon>
        <taxon>Lophotrochozoa</taxon>
        <taxon>Mollusca</taxon>
        <taxon>Bivalvia</taxon>
        <taxon>Autobranchia</taxon>
        <taxon>Pteriomorphia</taxon>
        <taxon>Pterioida</taxon>
        <taxon>Pterioidea</taxon>
        <taxon>Pteriidae</taxon>
        <taxon>Pinctada</taxon>
    </lineage>
</organism>
<dbReference type="PROSITE" id="PS50005">
    <property type="entry name" value="TPR"/>
    <property type="match status" value="2"/>
</dbReference>
<reference evidence="19" key="1">
    <citation type="submission" date="2019-08" db="EMBL/GenBank/DDBJ databases">
        <title>The improved chromosome-level genome for the pearl oyster Pinctada fucata martensii using PacBio sequencing and Hi-C.</title>
        <authorList>
            <person name="Zheng Z."/>
        </authorList>
    </citation>
    <scope>NUCLEOTIDE SEQUENCE</scope>
    <source>
        <strain evidence="19">ZZ-2019</strain>
        <tissue evidence="19">Adductor muscle</tissue>
    </source>
</reference>
<dbReference type="Proteomes" id="UP001186944">
    <property type="component" value="Unassembled WGS sequence"/>
</dbReference>
<comment type="function">
    <text evidence="13">Involved in reproduction of the worm. Involved in host-parasite interaction. Delivered into the host cell by means of parasite exosomes. Binds to acidic phospholipid membranes in a calcium-dependent manner in vitro. Causes aggregation of liposomes in the presence of calcium, but not in its absence. Likely to promote membrane fusion. May provide structural integrity within the tegument.</text>
</comment>
<accession>A0AA88YJI5</accession>
<evidence type="ECO:0000256" key="17">
    <source>
        <dbReference type="SAM" id="MobiDB-lite"/>
    </source>
</evidence>
<feature type="region of interest" description="Disordered" evidence="17">
    <location>
        <begin position="149"/>
        <end position="185"/>
    </location>
</feature>
<comment type="caution">
    <text evidence="19">The sequence shown here is derived from an EMBL/GenBank/DDBJ whole genome shotgun (WGS) entry which is preliminary data.</text>
</comment>
<feature type="transmembrane region" description="Helical" evidence="18">
    <location>
        <begin position="896"/>
        <end position="920"/>
    </location>
</feature>
<dbReference type="PROSITE" id="PS00223">
    <property type="entry name" value="ANNEXIN_1"/>
    <property type="match status" value="2"/>
</dbReference>
<keyword evidence="5" id="KW-0963">Cytoplasm</keyword>
<evidence type="ECO:0000256" key="16">
    <source>
        <dbReference type="RuleBase" id="RU003540"/>
    </source>
</evidence>
<feature type="repeat" description="TPR" evidence="15">
    <location>
        <begin position="359"/>
        <end position="392"/>
    </location>
</feature>
<gene>
    <name evidence="19" type="ORF">FSP39_014271</name>
</gene>
<evidence type="ECO:0000256" key="14">
    <source>
        <dbReference type="ARBA" id="ARBA00060393"/>
    </source>
</evidence>
<dbReference type="Pfam" id="PF13424">
    <property type="entry name" value="TPR_12"/>
    <property type="match status" value="1"/>
</dbReference>
<evidence type="ECO:0000256" key="11">
    <source>
        <dbReference type="ARBA" id="ARBA00023273"/>
    </source>
</evidence>
<feature type="compositionally biased region" description="Low complexity" evidence="17">
    <location>
        <begin position="832"/>
        <end position="859"/>
    </location>
</feature>
<evidence type="ECO:0000256" key="3">
    <source>
        <dbReference type="ARBA" id="ARBA00004550"/>
    </source>
</evidence>
<comment type="similarity">
    <text evidence="4 16">Belongs to the annexin family.</text>
</comment>
<dbReference type="GO" id="GO:0005576">
    <property type="term" value="C:extracellular region"/>
    <property type="evidence" value="ECO:0007669"/>
    <property type="project" value="UniProtKB-SubCell"/>
</dbReference>
<dbReference type="Pfam" id="PF13432">
    <property type="entry name" value="TPR_16"/>
    <property type="match status" value="1"/>
</dbReference>
<dbReference type="SUPFAM" id="SSF47874">
    <property type="entry name" value="Annexin"/>
    <property type="match status" value="1"/>
</dbReference>
<dbReference type="InterPro" id="IPR037104">
    <property type="entry name" value="Annexin_sf"/>
</dbReference>
<evidence type="ECO:0000256" key="8">
    <source>
        <dbReference type="ARBA" id="ARBA00022837"/>
    </source>
</evidence>
<evidence type="ECO:0000256" key="12">
    <source>
        <dbReference type="ARBA" id="ARBA00023302"/>
    </source>
</evidence>
<dbReference type="SUPFAM" id="SSF48452">
    <property type="entry name" value="TPR-like"/>
    <property type="match status" value="1"/>
</dbReference>
<evidence type="ECO:0000256" key="9">
    <source>
        <dbReference type="ARBA" id="ARBA00023212"/>
    </source>
</evidence>
<dbReference type="EMBL" id="VSWD01000003">
    <property type="protein sequence ID" value="KAK3106174.1"/>
    <property type="molecule type" value="Genomic_DNA"/>
</dbReference>
<evidence type="ECO:0000256" key="10">
    <source>
        <dbReference type="ARBA" id="ARBA00023216"/>
    </source>
</evidence>
<proteinExistence type="inferred from homology"/>
<dbReference type="PANTHER" id="PTHR23040">
    <property type="match status" value="1"/>
</dbReference>
<dbReference type="Pfam" id="PF00191">
    <property type="entry name" value="Annexin"/>
    <property type="match status" value="3"/>
</dbReference>
<protein>
    <recommendedName>
        <fullName evidence="16">Annexin</fullName>
    </recommendedName>
</protein>
<evidence type="ECO:0000256" key="13">
    <source>
        <dbReference type="ARBA" id="ARBA00059330"/>
    </source>
</evidence>
<evidence type="ECO:0000256" key="2">
    <source>
        <dbReference type="ARBA" id="ARBA00004430"/>
    </source>
</evidence>
<dbReference type="FunFam" id="1.25.40.10:FF:000537">
    <property type="entry name" value="Tetratricopeptide repeat domain 25"/>
    <property type="match status" value="1"/>
</dbReference>
<evidence type="ECO:0000313" key="20">
    <source>
        <dbReference type="Proteomes" id="UP001186944"/>
    </source>
</evidence>
<evidence type="ECO:0000256" key="5">
    <source>
        <dbReference type="ARBA" id="ARBA00022490"/>
    </source>
</evidence>
<evidence type="ECO:0000313" key="19">
    <source>
        <dbReference type="EMBL" id="KAK3106174.1"/>
    </source>
</evidence>
<keyword evidence="7 15" id="KW-0802">TPR repeat</keyword>
<dbReference type="Gene3D" id="1.10.220.10">
    <property type="entry name" value="Annexin"/>
    <property type="match status" value="4"/>
</dbReference>
<keyword evidence="18" id="KW-1133">Transmembrane helix</keyword>
<dbReference type="GO" id="GO:0005930">
    <property type="term" value="C:axoneme"/>
    <property type="evidence" value="ECO:0007669"/>
    <property type="project" value="UniProtKB-SubCell"/>
</dbReference>
<feature type="region of interest" description="Disordered" evidence="17">
    <location>
        <begin position="492"/>
        <end position="543"/>
    </location>
</feature>
<dbReference type="FunFam" id="1.10.220.10:FF:000001">
    <property type="entry name" value="Annexin"/>
    <property type="match status" value="1"/>
</dbReference>
<dbReference type="FunFam" id="1.10.220.10:FF:000002">
    <property type="entry name" value="Annexin"/>
    <property type="match status" value="1"/>
</dbReference>
<dbReference type="GO" id="GO:0005544">
    <property type="term" value="F:calcium-dependent phospholipid binding"/>
    <property type="evidence" value="ECO:0007669"/>
    <property type="project" value="UniProtKB-KW"/>
</dbReference>
<evidence type="ECO:0000256" key="15">
    <source>
        <dbReference type="PROSITE-ProRule" id="PRU00339"/>
    </source>
</evidence>
<dbReference type="SMART" id="SM00335">
    <property type="entry name" value="ANX"/>
    <property type="match status" value="3"/>
</dbReference>
<comment type="domain">
    <text evidence="16">A pair of annexin repeats may form one binding site for calcium and phospholipid.</text>
</comment>
<dbReference type="InterPro" id="IPR019734">
    <property type="entry name" value="TPR_rpt"/>
</dbReference>
<keyword evidence="8 16" id="KW-0106">Calcium</keyword>
<evidence type="ECO:0000256" key="6">
    <source>
        <dbReference type="ARBA" id="ARBA00022737"/>
    </source>
</evidence>
<dbReference type="PROSITE" id="PS51897">
    <property type="entry name" value="ANNEXIN_2"/>
    <property type="match status" value="3"/>
</dbReference>
<dbReference type="InterPro" id="IPR018502">
    <property type="entry name" value="Annexin_repeat"/>
</dbReference>
<keyword evidence="9" id="KW-0206">Cytoskeleton</keyword>
<evidence type="ECO:0000256" key="18">
    <source>
        <dbReference type="SAM" id="Phobius"/>
    </source>
</evidence>
<feature type="region of interest" description="Disordered" evidence="17">
    <location>
        <begin position="809"/>
        <end position="882"/>
    </location>
</feature>
<dbReference type="Gene3D" id="1.25.40.10">
    <property type="entry name" value="Tetratricopeptide repeat domain"/>
    <property type="match status" value="2"/>
</dbReference>
<dbReference type="PRINTS" id="PR00196">
    <property type="entry name" value="ANNEXIN"/>
</dbReference>
<feature type="repeat" description="TPR" evidence="15">
    <location>
        <begin position="14"/>
        <end position="47"/>
    </location>
</feature>
<dbReference type="AlphaFoldDB" id="A0AA88YJI5"/>
<keyword evidence="18" id="KW-0472">Membrane</keyword>
<dbReference type="InterPro" id="IPR001464">
    <property type="entry name" value="Annexin"/>
</dbReference>
<dbReference type="GO" id="GO:0043657">
    <property type="term" value="C:host cell"/>
    <property type="evidence" value="ECO:0007669"/>
    <property type="project" value="UniProtKB-SubCell"/>
</dbReference>
<dbReference type="InterPro" id="IPR011990">
    <property type="entry name" value="TPR-like_helical_dom_sf"/>
</dbReference>